<sequence>MITNLPNQFDHHANASDRLQPDDWLYDRAVLQWLSNSTLTTQLPLPYQIFGWYSHLYFQLTKQNYLKGGRGLFRFISKVFSRFYPDRDLELELTNYRVFLNPTDMRLFQVVNELSERDTDIAVLSHLLKEGDTFLDVGANHGSFAIVASKLLGADGLVIAVEPQPRLAKAIAKSLSANALCKFHIYNLAVGDRDGEIELLVPIGTSGSAGIFPEHSATHDHNAIKVPLRRFDQLVDWQNFTGRVMLKLDVEGSECVFLEGARQMITSLKPKLIIEVHPNSLKAAGATGDRLKQLLLELGYKHYAELHEWDLLYPLENLNTSQQRNVMIV</sequence>
<dbReference type="RefSeq" id="WP_190350267.1">
    <property type="nucleotide sequence ID" value="NZ_JACJPY010000015.1"/>
</dbReference>
<keyword evidence="2" id="KW-0808">Transferase</keyword>
<dbReference type="GO" id="GO:0008168">
    <property type="term" value="F:methyltransferase activity"/>
    <property type="evidence" value="ECO:0007669"/>
    <property type="project" value="UniProtKB-KW"/>
</dbReference>
<evidence type="ECO:0000313" key="3">
    <source>
        <dbReference type="Proteomes" id="UP000631421"/>
    </source>
</evidence>
<keyword evidence="2" id="KW-0489">Methyltransferase</keyword>
<dbReference type="PANTHER" id="PTHR34203:SF15">
    <property type="entry name" value="SLL1173 PROTEIN"/>
    <property type="match status" value="1"/>
</dbReference>
<dbReference type="Gene3D" id="3.40.50.150">
    <property type="entry name" value="Vaccinia Virus protein VP39"/>
    <property type="match status" value="1"/>
</dbReference>
<evidence type="ECO:0000313" key="2">
    <source>
        <dbReference type="EMBL" id="MBD2149900.1"/>
    </source>
</evidence>
<gene>
    <name evidence="2" type="ORF">H6F44_07160</name>
</gene>
<dbReference type="AlphaFoldDB" id="A0A926Z5M9"/>
<dbReference type="Proteomes" id="UP000631421">
    <property type="component" value="Unassembled WGS sequence"/>
</dbReference>
<reference evidence="2" key="2">
    <citation type="submission" date="2020-08" db="EMBL/GenBank/DDBJ databases">
        <authorList>
            <person name="Chen M."/>
            <person name="Teng W."/>
            <person name="Zhao L."/>
            <person name="Hu C."/>
            <person name="Zhou Y."/>
            <person name="Han B."/>
            <person name="Song L."/>
            <person name="Shu W."/>
        </authorList>
    </citation>
    <scope>NUCLEOTIDE SEQUENCE</scope>
    <source>
        <strain evidence="2">FACHB-1277</strain>
    </source>
</reference>
<dbReference type="EMBL" id="JACJPY010000015">
    <property type="protein sequence ID" value="MBD2149900.1"/>
    <property type="molecule type" value="Genomic_DNA"/>
</dbReference>
<keyword evidence="3" id="KW-1185">Reference proteome</keyword>
<comment type="caution">
    <text evidence="2">The sequence shown here is derived from an EMBL/GenBank/DDBJ whole genome shotgun (WGS) entry which is preliminary data.</text>
</comment>
<dbReference type="InterPro" id="IPR029063">
    <property type="entry name" value="SAM-dependent_MTases_sf"/>
</dbReference>
<dbReference type="InterPro" id="IPR052514">
    <property type="entry name" value="SAM-dependent_MTase"/>
</dbReference>
<dbReference type="GO" id="GO:0032259">
    <property type="term" value="P:methylation"/>
    <property type="evidence" value="ECO:0007669"/>
    <property type="project" value="UniProtKB-KW"/>
</dbReference>
<feature type="domain" description="Methyltransferase FkbM" evidence="1">
    <location>
        <begin position="136"/>
        <end position="301"/>
    </location>
</feature>
<dbReference type="Pfam" id="PF05050">
    <property type="entry name" value="Methyltransf_21"/>
    <property type="match status" value="1"/>
</dbReference>
<dbReference type="NCBIfam" id="TIGR01444">
    <property type="entry name" value="fkbM_fam"/>
    <property type="match status" value="1"/>
</dbReference>
<reference evidence="2" key="1">
    <citation type="journal article" date="2015" name="ISME J.">
        <title>Draft Genome Sequence of Streptomyces incarnatus NRRL8089, which Produces the Nucleoside Antibiotic Sinefungin.</title>
        <authorList>
            <person name="Oshima K."/>
            <person name="Hattori M."/>
            <person name="Shimizu H."/>
            <person name="Fukuda K."/>
            <person name="Nemoto M."/>
            <person name="Inagaki K."/>
            <person name="Tamura T."/>
        </authorList>
    </citation>
    <scope>NUCLEOTIDE SEQUENCE</scope>
    <source>
        <strain evidence="2">FACHB-1277</strain>
    </source>
</reference>
<accession>A0A926Z5M9</accession>
<dbReference type="PANTHER" id="PTHR34203">
    <property type="entry name" value="METHYLTRANSFERASE, FKBM FAMILY PROTEIN"/>
    <property type="match status" value="1"/>
</dbReference>
<organism evidence="2 3">
    <name type="scientific">Pseudanabaena cinerea FACHB-1277</name>
    <dbReference type="NCBI Taxonomy" id="2949581"/>
    <lineage>
        <taxon>Bacteria</taxon>
        <taxon>Bacillati</taxon>
        <taxon>Cyanobacteriota</taxon>
        <taxon>Cyanophyceae</taxon>
        <taxon>Pseudanabaenales</taxon>
        <taxon>Pseudanabaenaceae</taxon>
        <taxon>Pseudanabaena</taxon>
        <taxon>Pseudanabaena cinerea</taxon>
    </lineage>
</organism>
<dbReference type="SUPFAM" id="SSF53335">
    <property type="entry name" value="S-adenosyl-L-methionine-dependent methyltransferases"/>
    <property type="match status" value="1"/>
</dbReference>
<proteinExistence type="predicted"/>
<name>A0A926Z5M9_9CYAN</name>
<evidence type="ECO:0000259" key="1">
    <source>
        <dbReference type="Pfam" id="PF05050"/>
    </source>
</evidence>
<protein>
    <submittedName>
        <fullName evidence="2">FkbM family methyltransferase</fullName>
    </submittedName>
</protein>
<dbReference type="InterPro" id="IPR006342">
    <property type="entry name" value="FkbM_mtfrase"/>
</dbReference>